<dbReference type="FunCoup" id="E1Z2Y4">
    <property type="interactions" value="1178"/>
</dbReference>
<dbReference type="GO" id="GO:0000166">
    <property type="term" value="F:nucleotide binding"/>
    <property type="evidence" value="ECO:0007669"/>
    <property type="project" value="InterPro"/>
</dbReference>
<dbReference type="InParanoid" id="E1Z2Y4"/>
<accession>E1Z2Y4</accession>
<sequence length="396" mass="39796">MAAETRAPLNVAILGAGSFVRDAYLGPLQANSDKLLVTALWSRSAESVWALLPAIQQFSASCQPYHGEGGLQALLGSAGLDAVLVVLPPQAQGPVIQAALRAGGSMDAFLRLRDAIASGHLGTIARLDMAADLAMSPSNKYYDSAWRRDNTGMPGAYLTEGGVHFVAALRMAAKAAGYGEAVAAAAGSRGIAADLPHPDTLLGTLLFESGAAAGYSVTLAAGRMSISLQAVGTAGAGEVVRGGWGAQGRAFRLLQQAQGDAAPTEMESGGTGLEAELLSFARLARAAAPVPGGANLTLTAREAGAAVATDGSDPEPDAVTAGGSRAGAGGAEVAAARDVPVAVEEPAGMASPLADMPSEEDAYRIRCVEAVRDLAVVTAMLESAAAGGQRVPVAQV</sequence>
<dbReference type="SUPFAM" id="SSF55347">
    <property type="entry name" value="Glyceraldehyde-3-phosphate dehydrogenase-like, C-terminal domain"/>
    <property type="match status" value="1"/>
</dbReference>
<dbReference type="STRING" id="554065.E1Z2Y4"/>
<evidence type="ECO:0000256" key="1">
    <source>
        <dbReference type="ARBA" id="ARBA00010928"/>
    </source>
</evidence>
<feature type="domain" description="GFO/IDH/MocA-like oxidoreductase" evidence="4">
    <location>
        <begin position="109"/>
        <end position="236"/>
    </location>
</feature>
<dbReference type="EMBL" id="GL433835">
    <property type="protein sequence ID" value="EFN60074.1"/>
    <property type="molecule type" value="Genomic_DNA"/>
</dbReference>
<proteinExistence type="inferred from homology"/>
<dbReference type="PANTHER" id="PTHR42840">
    <property type="entry name" value="NAD(P)-BINDING ROSSMANN-FOLD SUPERFAMILY PROTEIN-RELATED"/>
    <property type="match status" value="1"/>
</dbReference>
<evidence type="ECO:0000259" key="3">
    <source>
        <dbReference type="Pfam" id="PF01408"/>
    </source>
</evidence>
<dbReference type="GO" id="GO:0006740">
    <property type="term" value="P:NADPH regeneration"/>
    <property type="evidence" value="ECO:0007669"/>
    <property type="project" value="TreeGrafter"/>
</dbReference>
<dbReference type="eggNOG" id="KOG2742">
    <property type="taxonomic scope" value="Eukaryota"/>
</dbReference>
<evidence type="ECO:0000313" key="6">
    <source>
        <dbReference type="Proteomes" id="UP000008141"/>
    </source>
</evidence>
<comment type="similarity">
    <text evidence="1">Belongs to the Gfo/Idh/MocA family.</text>
</comment>
<organism evidence="6">
    <name type="scientific">Chlorella variabilis</name>
    <name type="common">Green alga</name>
    <dbReference type="NCBI Taxonomy" id="554065"/>
    <lineage>
        <taxon>Eukaryota</taxon>
        <taxon>Viridiplantae</taxon>
        <taxon>Chlorophyta</taxon>
        <taxon>core chlorophytes</taxon>
        <taxon>Trebouxiophyceae</taxon>
        <taxon>Chlorellales</taxon>
        <taxon>Chlorellaceae</taxon>
        <taxon>Chlorella clade</taxon>
        <taxon>Chlorella</taxon>
    </lineage>
</organism>
<dbReference type="SUPFAM" id="SSF51735">
    <property type="entry name" value="NAD(P)-binding Rossmann-fold domains"/>
    <property type="match status" value="1"/>
</dbReference>
<dbReference type="GeneID" id="17359390"/>
<dbReference type="GO" id="GO:0016491">
    <property type="term" value="F:oxidoreductase activity"/>
    <property type="evidence" value="ECO:0007669"/>
    <property type="project" value="TreeGrafter"/>
</dbReference>
<feature type="domain" description="Gfo/Idh/MocA-like oxidoreductase N-terminal" evidence="3">
    <location>
        <begin position="9"/>
        <end position="103"/>
    </location>
</feature>
<evidence type="ECO:0000313" key="5">
    <source>
        <dbReference type="EMBL" id="EFN60074.1"/>
    </source>
</evidence>
<dbReference type="InterPro" id="IPR055170">
    <property type="entry name" value="GFO_IDH_MocA-like_dom"/>
</dbReference>
<reference evidence="5 6" key="1">
    <citation type="journal article" date="2010" name="Plant Cell">
        <title>The Chlorella variabilis NC64A genome reveals adaptation to photosymbiosis, coevolution with viruses, and cryptic sex.</title>
        <authorList>
            <person name="Blanc G."/>
            <person name="Duncan G."/>
            <person name="Agarkova I."/>
            <person name="Borodovsky M."/>
            <person name="Gurnon J."/>
            <person name="Kuo A."/>
            <person name="Lindquist E."/>
            <person name="Lucas S."/>
            <person name="Pangilinan J."/>
            <person name="Polle J."/>
            <person name="Salamov A."/>
            <person name="Terry A."/>
            <person name="Yamada T."/>
            <person name="Dunigan D.D."/>
            <person name="Grigoriev I.V."/>
            <person name="Claverie J.M."/>
            <person name="Van Etten J.L."/>
        </authorList>
    </citation>
    <scope>NUCLEOTIDE SEQUENCE [LARGE SCALE GENOMIC DNA]</scope>
    <source>
        <strain evidence="5 6">NC64A</strain>
    </source>
</reference>
<name>E1Z2Y4_CHLVA</name>
<evidence type="ECO:0000256" key="2">
    <source>
        <dbReference type="SAM" id="MobiDB-lite"/>
    </source>
</evidence>
<dbReference type="GO" id="GO:0005737">
    <property type="term" value="C:cytoplasm"/>
    <property type="evidence" value="ECO:0007669"/>
    <property type="project" value="TreeGrafter"/>
</dbReference>
<evidence type="ECO:0000259" key="4">
    <source>
        <dbReference type="Pfam" id="PF22725"/>
    </source>
</evidence>
<dbReference type="AlphaFoldDB" id="E1Z2Y4"/>
<keyword evidence="6" id="KW-1185">Reference proteome</keyword>
<dbReference type="Gene3D" id="3.40.50.720">
    <property type="entry name" value="NAD(P)-binding Rossmann-like Domain"/>
    <property type="match status" value="1"/>
</dbReference>
<dbReference type="InterPro" id="IPR000683">
    <property type="entry name" value="Gfo/Idh/MocA-like_OxRdtase_N"/>
</dbReference>
<dbReference type="PANTHER" id="PTHR42840:SF5">
    <property type="entry name" value="NAD(P)-BINDING ROSSMANN-FOLD SUPERFAMILY PROTEIN"/>
    <property type="match status" value="1"/>
</dbReference>
<dbReference type="Gene3D" id="3.30.360.10">
    <property type="entry name" value="Dihydrodipicolinate Reductase, domain 2"/>
    <property type="match status" value="1"/>
</dbReference>
<dbReference type="InterPro" id="IPR036291">
    <property type="entry name" value="NAD(P)-bd_dom_sf"/>
</dbReference>
<dbReference type="RefSeq" id="XP_005852176.1">
    <property type="nucleotide sequence ID" value="XM_005852114.1"/>
</dbReference>
<dbReference type="KEGG" id="cvr:CHLNCDRAFT_133367"/>
<feature type="region of interest" description="Disordered" evidence="2">
    <location>
        <begin position="307"/>
        <end position="326"/>
    </location>
</feature>
<dbReference type="Pfam" id="PF01408">
    <property type="entry name" value="GFO_IDH_MocA"/>
    <property type="match status" value="1"/>
</dbReference>
<dbReference type="Proteomes" id="UP000008141">
    <property type="component" value="Unassembled WGS sequence"/>
</dbReference>
<dbReference type="Pfam" id="PF22725">
    <property type="entry name" value="GFO_IDH_MocA_C3"/>
    <property type="match status" value="1"/>
</dbReference>
<protein>
    <submittedName>
        <fullName evidence="5">Uncharacterized protein</fullName>
    </submittedName>
</protein>
<gene>
    <name evidence="5" type="ORF">CHLNCDRAFT_133367</name>
</gene>
<dbReference type="OrthoDB" id="64915at2759"/>